<accession>A0A5C6MGC8</accession>
<proteinExistence type="predicted"/>
<name>A0A5C6MGC8_9TELE</name>
<dbReference type="Proteomes" id="UP000324091">
    <property type="component" value="Unassembled WGS sequence"/>
</dbReference>
<comment type="caution">
    <text evidence="1">The sequence shown here is derived from an EMBL/GenBank/DDBJ whole genome shotgun (WGS) entry which is preliminary data.</text>
</comment>
<organism evidence="1 2">
    <name type="scientific">Takifugu flavidus</name>
    <name type="common">sansaifugu</name>
    <dbReference type="NCBI Taxonomy" id="433684"/>
    <lineage>
        <taxon>Eukaryota</taxon>
        <taxon>Metazoa</taxon>
        <taxon>Chordata</taxon>
        <taxon>Craniata</taxon>
        <taxon>Vertebrata</taxon>
        <taxon>Euteleostomi</taxon>
        <taxon>Actinopterygii</taxon>
        <taxon>Neopterygii</taxon>
        <taxon>Teleostei</taxon>
        <taxon>Neoteleostei</taxon>
        <taxon>Acanthomorphata</taxon>
        <taxon>Eupercaria</taxon>
        <taxon>Tetraodontiformes</taxon>
        <taxon>Tetradontoidea</taxon>
        <taxon>Tetraodontidae</taxon>
        <taxon>Takifugu</taxon>
    </lineage>
</organism>
<evidence type="ECO:0000313" key="2">
    <source>
        <dbReference type="Proteomes" id="UP000324091"/>
    </source>
</evidence>
<keyword evidence="2" id="KW-1185">Reference proteome</keyword>
<reference evidence="1 2" key="1">
    <citation type="submission" date="2019-04" db="EMBL/GenBank/DDBJ databases">
        <title>Chromosome genome assembly for Takifugu flavidus.</title>
        <authorList>
            <person name="Xiao S."/>
        </authorList>
    </citation>
    <scope>NUCLEOTIDE SEQUENCE [LARGE SCALE GENOMIC DNA]</scope>
    <source>
        <strain evidence="1">HTHZ2018</strain>
        <tissue evidence="1">Muscle</tissue>
    </source>
</reference>
<gene>
    <name evidence="1" type="ORF">D4764_0274370</name>
</gene>
<dbReference type="EMBL" id="RHFK02000381">
    <property type="protein sequence ID" value="TWW54156.1"/>
    <property type="molecule type" value="Genomic_DNA"/>
</dbReference>
<protein>
    <submittedName>
        <fullName evidence="1">Uncharacterized protein</fullName>
    </submittedName>
</protein>
<dbReference type="AlphaFoldDB" id="A0A5C6MGC8"/>
<sequence length="66" mass="7245">MLETPWPQTPLKPTEIKPKCSMELRLGLDRGSVSEARPGNKALCGIQMPPRSPLLQEECLLLGQGC</sequence>
<evidence type="ECO:0000313" key="1">
    <source>
        <dbReference type="EMBL" id="TWW54156.1"/>
    </source>
</evidence>